<dbReference type="EMBL" id="CP046401">
    <property type="protein sequence ID" value="QGY47574.1"/>
    <property type="molecule type" value="Genomic_DNA"/>
</dbReference>
<keyword evidence="1" id="KW-1133">Transmembrane helix</keyword>
<evidence type="ECO:0000313" key="5">
    <source>
        <dbReference type="Proteomes" id="UP000428260"/>
    </source>
</evidence>
<feature type="domain" description="Protein FecR C-terminal" evidence="3">
    <location>
        <begin position="271"/>
        <end position="331"/>
    </location>
</feature>
<dbReference type="Proteomes" id="UP000428260">
    <property type="component" value="Chromosome"/>
</dbReference>
<gene>
    <name evidence="4" type="ORF">GM418_29070</name>
</gene>
<dbReference type="Pfam" id="PF16344">
    <property type="entry name" value="FecR_C"/>
    <property type="match status" value="1"/>
</dbReference>
<accession>A0A6I6KBG8</accession>
<dbReference type="PANTHER" id="PTHR30273">
    <property type="entry name" value="PERIPLASMIC SIGNAL SENSOR AND SIGMA FACTOR ACTIVATOR FECR-RELATED"/>
    <property type="match status" value="1"/>
</dbReference>
<evidence type="ECO:0000259" key="3">
    <source>
        <dbReference type="Pfam" id="PF16344"/>
    </source>
</evidence>
<reference evidence="4 5" key="1">
    <citation type="submission" date="2019-11" db="EMBL/GenBank/DDBJ databases">
        <authorList>
            <person name="Zheng R.K."/>
            <person name="Sun C.M."/>
        </authorList>
    </citation>
    <scope>NUCLEOTIDE SEQUENCE [LARGE SCALE GENOMIC DNA]</scope>
    <source>
        <strain evidence="4 5">WC007</strain>
    </source>
</reference>
<feature type="domain" description="FecR protein" evidence="2">
    <location>
        <begin position="133"/>
        <end position="222"/>
    </location>
</feature>
<keyword evidence="5" id="KW-1185">Reference proteome</keyword>
<dbReference type="AlphaFoldDB" id="A0A6I6KBG8"/>
<dbReference type="Gene3D" id="2.60.120.1440">
    <property type="match status" value="1"/>
</dbReference>
<dbReference type="KEGG" id="mcos:GM418_29070"/>
<dbReference type="Gene3D" id="3.55.50.30">
    <property type="match status" value="1"/>
</dbReference>
<dbReference type="InterPro" id="IPR012373">
    <property type="entry name" value="Ferrdict_sens_TM"/>
</dbReference>
<organism evidence="4 5">
    <name type="scientific">Maribellus comscasis</name>
    <dbReference type="NCBI Taxonomy" id="2681766"/>
    <lineage>
        <taxon>Bacteria</taxon>
        <taxon>Pseudomonadati</taxon>
        <taxon>Bacteroidota</taxon>
        <taxon>Bacteroidia</taxon>
        <taxon>Marinilabiliales</taxon>
        <taxon>Prolixibacteraceae</taxon>
        <taxon>Maribellus</taxon>
    </lineage>
</organism>
<evidence type="ECO:0000256" key="1">
    <source>
        <dbReference type="SAM" id="Phobius"/>
    </source>
</evidence>
<dbReference type="Pfam" id="PF04773">
    <property type="entry name" value="FecR"/>
    <property type="match status" value="1"/>
</dbReference>
<proteinExistence type="predicted"/>
<dbReference type="GO" id="GO:0016989">
    <property type="term" value="F:sigma factor antagonist activity"/>
    <property type="evidence" value="ECO:0007669"/>
    <property type="project" value="TreeGrafter"/>
</dbReference>
<keyword evidence="1" id="KW-0472">Membrane</keyword>
<evidence type="ECO:0000313" key="4">
    <source>
        <dbReference type="EMBL" id="QGY47574.1"/>
    </source>
</evidence>
<name>A0A6I6KBG8_9BACT</name>
<protein>
    <submittedName>
        <fullName evidence="4">DUF4974 domain-containing protein</fullName>
    </submittedName>
</protein>
<dbReference type="RefSeq" id="WP_158871589.1">
    <property type="nucleotide sequence ID" value="NZ_CP046401.1"/>
</dbReference>
<dbReference type="FunFam" id="2.60.120.1440:FF:000001">
    <property type="entry name" value="Putative anti-sigma factor"/>
    <property type="match status" value="1"/>
</dbReference>
<sequence length="353" mass="41275">MNKEILNKYLNNICSDEEFEEIVRWIKLQSRSKEGRSWSFEQWKKFVPELKETEKKKYNTLLDKIHHEINLRNNKGKRERFFQLSVYEWLRNAAAILFIPLLIVFFYFHSDYKFEKHEFSEVKIDTVEIIAPIGSRAVLQLSDGTEVNLNYGSKIRYPRNFIGDTREITLSGEGYFNVAHDSDKPFIVKTKKMNVIALGTEFNVMAYPDEDLVSSTLVEGKVMIEKMIQCGKIETIGVMVPGQHLTCNLKTGKIKSSKGNIDKYLAWKDDKLVFDNEPITGVVKKLSRKFNVDIELADDVKKYTYTVTFENDPLYLILDLMTQITPIKYTIFPRNKQKDGTYSKQKIRIEKQE</sequence>
<dbReference type="PANTHER" id="PTHR30273:SF2">
    <property type="entry name" value="PROTEIN FECR"/>
    <property type="match status" value="1"/>
</dbReference>
<keyword evidence="1" id="KW-0812">Transmembrane</keyword>
<dbReference type="InterPro" id="IPR032508">
    <property type="entry name" value="FecR_C"/>
</dbReference>
<dbReference type="InterPro" id="IPR006860">
    <property type="entry name" value="FecR"/>
</dbReference>
<feature type="transmembrane region" description="Helical" evidence="1">
    <location>
        <begin position="89"/>
        <end position="108"/>
    </location>
</feature>
<dbReference type="PIRSF" id="PIRSF018266">
    <property type="entry name" value="FecR"/>
    <property type="match status" value="1"/>
</dbReference>
<evidence type="ECO:0000259" key="2">
    <source>
        <dbReference type="Pfam" id="PF04773"/>
    </source>
</evidence>